<evidence type="ECO:0000313" key="1">
    <source>
        <dbReference type="EMBL" id="KAJ9105629.1"/>
    </source>
</evidence>
<gene>
    <name evidence="1" type="ORF">QFC20_004309</name>
</gene>
<dbReference type="Proteomes" id="UP001230649">
    <property type="component" value="Unassembled WGS sequence"/>
</dbReference>
<comment type="caution">
    <text evidence="1">The sequence shown here is derived from an EMBL/GenBank/DDBJ whole genome shotgun (WGS) entry which is preliminary data.</text>
</comment>
<organism evidence="1 2">
    <name type="scientific">Naganishia adeliensis</name>
    <dbReference type="NCBI Taxonomy" id="92952"/>
    <lineage>
        <taxon>Eukaryota</taxon>
        <taxon>Fungi</taxon>
        <taxon>Dikarya</taxon>
        <taxon>Basidiomycota</taxon>
        <taxon>Agaricomycotina</taxon>
        <taxon>Tremellomycetes</taxon>
        <taxon>Filobasidiales</taxon>
        <taxon>Filobasidiaceae</taxon>
        <taxon>Naganishia</taxon>
    </lineage>
</organism>
<dbReference type="EMBL" id="JASBWS010000048">
    <property type="protein sequence ID" value="KAJ9105629.1"/>
    <property type="molecule type" value="Genomic_DNA"/>
</dbReference>
<proteinExistence type="predicted"/>
<protein>
    <submittedName>
        <fullName evidence="1">Uncharacterized protein</fullName>
    </submittedName>
</protein>
<name>A0ACC2W322_9TREE</name>
<evidence type="ECO:0000313" key="2">
    <source>
        <dbReference type="Proteomes" id="UP001230649"/>
    </source>
</evidence>
<accession>A0ACC2W322</accession>
<reference evidence="1" key="1">
    <citation type="submission" date="2023-04" db="EMBL/GenBank/DDBJ databases">
        <title>Draft Genome sequencing of Naganishia species isolated from polar environments using Oxford Nanopore Technology.</title>
        <authorList>
            <person name="Leo P."/>
            <person name="Venkateswaran K."/>
        </authorList>
    </citation>
    <scope>NUCLEOTIDE SEQUENCE</scope>
    <source>
        <strain evidence="1">MNA-CCFEE 5262</strain>
    </source>
</reference>
<sequence length="83" mass="9282">MSRTNVITWISSVAMGSILAQIISNTDLDLVRGLLSLFLLLAVDYVVTYAMAYSRTAQALFRGRPVLCVFRGKVLVDECRKNR</sequence>
<keyword evidence="2" id="KW-1185">Reference proteome</keyword>